<proteinExistence type="predicted"/>
<evidence type="ECO:0000313" key="3">
    <source>
        <dbReference type="Proteomes" id="UP000821866"/>
    </source>
</evidence>
<dbReference type="AlphaFoldDB" id="A0A9J6EKS2"/>
<reference evidence="2" key="1">
    <citation type="journal article" date="2020" name="Cell">
        <title>Large-Scale Comparative Analyses of Tick Genomes Elucidate Their Genetic Diversity and Vector Capacities.</title>
        <authorList>
            <consortium name="Tick Genome and Microbiome Consortium (TIGMIC)"/>
            <person name="Jia N."/>
            <person name="Wang J."/>
            <person name="Shi W."/>
            <person name="Du L."/>
            <person name="Sun Y."/>
            <person name="Zhan W."/>
            <person name="Jiang J.F."/>
            <person name="Wang Q."/>
            <person name="Zhang B."/>
            <person name="Ji P."/>
            <person name="Bell-Sakyi L."/>
            <person name="Cui X.M."/>
            <person name="Yuan T.T."/>
            <person name="Jiang B.G."/>
            <person name="Yang W.F."/>
            <person name="Lam T.T."/>
            <person name="Chang Q.C."/>
            <person name="Ding S.J."/>
            <person name="Wang X.J."/>
            <person name="Zhu J.G."/>
            <person name="Ruan X.D."/>
            <person name="Zhao L."/>
            <person name="Wei J.T."/>
            <person name="Ye R.Z."/>
            <person name="Que T.C."/>
            <person name="Du C.H."/>
            <person name="Zhou Y.H."/>
            <person name="Cheng J.X."/>
            <person name="Dai P.F."/>
            <person name="Guo W.B."/>
            <person name="Han X.H."/>
            <person name="Huang E.J."/>
            <person name="Li L.F."/>
            <person name="Wei W."/>
            <person name="Gao Y.C."/>
            <person name="Liu J.Z."/>
            <person name="Shao H.Z."/>
            <person name="Wang X."/>
            <person name="Wang C.C."/>
            <person name="Yang T.C."/>
            <person name="Huo Q.B."/>
            <person name="Li W."/>
            <person name="Chen H.Y."/>
            <person name="Chen S.E."/>
            <person name="Zhou L.G."/>
            <person name="Ni X.B."/>
            <person name="Tian J.H."/>
            <person name="Sheng Y."/>
            <person name="Liu T."/>
            <person name="Pan Y.S."/>
            <person name="Xia L.Y."/>
            <person name="Li J."/>
            <person name="Zhao F."/>
            <person name="Cao W.C."/>
        </authorList>
    </citation>
    <scope>NUCLEOTIDE SEQUENCE</scope>
    <source>
        <strain evidence="2">Rmic-2018</strain>
    </source>
</reference>
<reference evidence="2" key="2">
    <citation type="submission" date="2021-09" db="EMBL/GenBank/DDBJ databases">
        <authorList>
            <person name="Jia N."/>
            <person name="Wang J."/>
            <person name="Shi W."/>
            <person name="Du L."/>
            <person name="Sun Y."/>
            <person name="Zhan W."/>
            <person name="Jiang J."/>
            <person name="Wang Q."/>
            <person name="Zhang B."/>
            <person name="Ji P."/>
            <person name="Sakyi L.B."/>
            <person name="Cui X."/>
            <person name="Yuan T."/>
            <person name="Jiang B."/>
            <person name="Yang W."/>
            <person name="Lam T.T.-Y."/>
            <person name="Chang Q."/>
            <person name="Ding S."/>
            <person name="Wang X."/>
            <person name="Zhu J."/>
            <person name="Ruan X."/>
            <person name="Zhao L."/>
            <person name="Wei J."/>
            <person name="Que T."/>
            <person name="Du C."/>
            <person name="Cheng J."/>
            <person name="Dai P."/>
            <person name="Han X."/>
            <person name="Huang E."/>
            <person name="Gao Y."/>
            <person name="Liu J."/>
            <person name="Shao H."/>
            <person name="Ye R."/>
            <person name="Li L."/>
            <person name="Wei W."/>
            <person name="Wang X."/>
            <person name="Wang C."/>
            <person name="Huo Q."/>
            <person name="Li W."/>
            <person name="Guo W."/>
            <person name="Chen H."/>
            <person name="Chen S."/>
            <person name="Zhou L."/>
            <person name="Zhou L."/>
            <person name="Ni X."/>
            <person name="Tian J."/>
            <person name="Zhou Y."/>
            <person name="Sheng Y."/>
            <person name="Liu T."/>
            <person name="Pan Y."/>
            <person name="Xia L."/>
            <person name="Li J."/>
            <person name="Zhao F."/>
            <person name="Cao W."/>
        </authorList>
    </citation>
    <scope>NUCLEOTIDE SEQUENCE</scope>
    <source>
        <strain evidence="2">Rmic-2018</strain>
        <tissue evidence="2">Larvae</tissue>
    </source>
</reference>
<dbReference type="Proteomes" id="UP000821866">
    <property type="component" value="Chromosome 11"/>
</dbReference>
<evidence type="ECO:0008006" key="4">
    <source>
        <dbReference type="Google" id="ProtNLM"/>
    </source>
</evidence>
<keyword evidence="1" id="KW-0732">Signal</keyword>
<protein>
    <recommendedName>
        <fullName evidence="4">Secreted protein</fullName>
    </recommendedName>
</protein>
<sequence length="100" mass="11052">MNTLACILIFWAPDGSSAASKILSLFLRKSETVYLEMPSSLLTSACYRPLFTNLIMAASFSIVNRWYCFPRFDAIGEDDEGRVGAIAGKRNPHDVNKGVC</sequence>
<organism evidence="2 3">
    <name type="scientific">Rhipicephalus microplus</name>
    <name type="common">Cattle tick</name>
    <name type="synonym">Boophilus microplus</name>
    <dbReference type="NCBI Taxonomy" id="6941"/>
    <lineage>
        <taxon>Eukaryota</taxon>
        <taxon>Metazoa</taxon>
        <taxon>Ecdysozoa</taxon>
        <taxon>Arthropoda</taxon>
        <taxon>Chelicerata</taxon>
        <taxon>Arachnida</taxon>
        <taxon>Acari</taxon>
        <taxon>Parasitiformes</taxon>
        <taxon>Ixodida</taxon>
        <taxon>Ixodoidea</taxon>
        <taxon>Ixodidae</taxon>
        <taxon>Rhipicephalinae</taxon>
        <taxon>Rhipicephalus</taxon>
        <taxon>Boophilus</taxon>
    </lineage>
</organism>
<name>A0A9J6EKS2_RHIMP</name>
<dbReference type="EMBL" id="JABSTU010000003">
    <property type="protein sequence ID" value="KAH8034938.1"/>
    <property type="molecule type" value="Genomic_DNA"/>
</dbReference>
<accession>A0A9J6EKS2</accession>
<feature type="chain" id="PRO_5039895840" description="Secreted protein" evidence="1">
    <location>
        <begin position="19"/>
        <end position="100"/>
    </location>
</feature>
<evidence type="ECO:0000256" key="1">
    <source>
        <dbReference type="SAM" id="SignalP"/>
    </source>
</evidence>
<evidence type="ECO:0000313" key="2">
    <source>
        <dbReference type="EMBL" id="KAH8034938.1"/>
    </source>
</evidence>
<comment type="caution">
    <text evidence="2">The sequence shown here is derived from an EMBL/GenBank/DDBJ whole genome shotgun (WGS) entry which is preliminary data.</text>
</comment>
<keyword evidence="3" id="KW-1185">Reference proteome</keyword>
<feature type="signal peptide" evidence="1">
    <location>
        <begin position="1"/>
        <end position="18"/>
    </location>
</feature>
<gene>
    <name evidence="2" type="ORF">HPB51_003501</name>
</gene>